<dbReference type="OrthoDB" id="3177005at2"/>
<evidence type="ECO:0000256" key="4">
    <source>
        <dbReference type="ARBA" id="ARBA00022475"/>
    </source>
</evidence>
<dbReference type="Proteomes" id="UP000010880">
    <property type="component" value="Chromosome"/>
</dbReference>
<name>L0K722_HALHC</name>
<feature type="transmembrane region" description="Helical" evidence="8">
    <location>
        <begin position="143"/>
        <end position="166"/>
    </location>
</feature>
<keyword evidence="6 8" id="KW-1133">Transmembrane helix</keyword>
<accession>L0K722</accession>
<keyword evidence="3" id="KW-0813">Transport</keyword>
<feature type="transmembrane region" description="Helical" evidence="8">
    <location>
        <begin position="172"/>
        <end position="191"/>
    </location>
</feature>
<dbReference type="InterPro" id="IPR011606">
    <property type="entry name" value="Brnchd-chn_aa_trnsp_permease"/>
</dbReference>
<sequence length="250" mass="27170">MKNENSFTKEITYAEDTNLSFSSGLKKGIPIALGYIPIAIAFGLVSKSAGIPNSISILMSLLVFAGASQFIAVNLLALQTGYWEIVMTTFIINLRHFLMSASISQKINKEVSQKWRAILAFGITDETFSVASLRPEKELTAKFLLGLNLISYSAWVLGTAIGVFLGASLPEVVQNSMGIALYVMFIGLLIPSLKKSKVIFGIFIIAIIINSSLYWIPLFSNISTGWSIIITTLSTAMIGAIIFPTGVDRE</sequence>
<evidence type="ECO:0000256" key="5">
    <source>
        <dbReference type="ARBA" id="ARBA00022692"/>
    </source>
</evidence>
<feature type="transmembrane region" description="Helical" evidence="8">
    <location>
        <begin position="228"/>
        <end position="247"/>
    </location>
</feature>
<evidence type="ECO:0000256" key="7">
    <source>
        <dbReference type="ARBA" id="ARBA00023136"/>
    </source>
</evidence>
<dbReference type="PATRIC" id="fig|748449.3.peg.1097"/>
<evidence type="ECO:0000256" key="3">
    <source>
        <dbReference type="ARBA" id="ARBA00022448"/>
    </source>
</evidence>
<evidence type="ECO:0000313" key="10">
    <source>
        <dbReference type="Proteomes" id="UP000010880"/>
    </source>
</evidence>
<dbReference type="Pfam" id="PF03591">
    <property type="entry name" value="AzlC"/>
    <property type="match status" value="1"/>
</dbReference>
<dbReference type="STRING" id="748449.Halha_1138"/>
<gene>
    <name evidence="9" type="ordered locus">Halha_1138</name>
</gene>
<feature type="transmembrane region" description="Helical" evidence="8">
    <location>
        <begin position="198"/>
        <end position="216"/>
    </location>
</feature>
<dbReference type="KEGG" id="hhl:Halha_1138"/>
<keyword evidence="7 8" id="KW-0472">Membrane</keyword>
<dbReference type="GO" id="GO:0005886">
    <property type="term" value="C:plasma membrane"/>
    <property type="evidence" value="ECO:0007669"/>
    <property type="project" value="UniProtKB-SubCell"/>
</dbReference>
<dbReference type="RefSeq" id="WP_015326812.1">
    <property type="nucleotide sequence ID" value="NC_019978.1"/>
</dbReference>
<feature type="transmembrane region" description="Helical" evidence="8">
    <location>
        <begin position="28"/>
        <end position="45"/>
    </location>
</feature>
<reference evidence="10" key="1">
    <citation type="submission" date="2012-02" db="EMBL/GenBank/DDBJ databases">
        <title>The complete genome of Halobacteroides halobius DSM 5150.</title>
        <authorList>
            <person name="Lucas S."/>
            <person name="Copeland A."/>
            <person name="Lapidus A."/>
            <person name="Glavina del Rio T."/>
            <person name="Dalin E."/>
            <person name="Tice H."/>
            <person name="Bruce D."/>
            <person name="Goodwin L."/>
            <person name="Pitluck S."/>
            <person name="Peters L."/>
            <person name="Mikhailova N."/>
            <person name="Gu W."/>
            <person name="Kyrpides N."/>
            <person name="Mavromatis K."/>
            <person name="Ivanova N."/>
            <person name="Brettin T."/>
            <person name="Detter J.C."/>
            <person name="Han C."/>
            <person name="Larimer F."/>
            <person name="Land M."/>
            <person name="Hauser L."/>
            <person name="Markowitz V."/>
            <person name="Cheng J.-F."/>
            <person name="Hugenholtz P."/>
            <person name="Woyke T."/>
            <person name="Wu D."/>
            <person name="Tindall B."/>
            <person name="Pomrenke H."/>
            <person name="Brambilla E."/>
            <person name="Klenk H.-P."/>
            <person name="Eisen J.A."/>
        </authorList>
    </citation>
    <scope>NUCLEOTIDE SEQUENCE [LARGE SCALE GENOMIC DNA]</scope>
    <source>
        <strain evidence="10">ATCC 35273 / DSM 5150 / MD-1</strain>
    </source>
</reference>
<keyword evidence="10" id="KW-1185">Reference proteome</keyword>
<feature type="transmembrane region" description="Helical" evidence="8">
    <location>
        <begin position="57"/>
        <end position="76"/>
    </location>
</feature>
<dbReference type="GO" id="GO:1903785">
    <property type="term" value="P:L-valine transmembrane transport"/>
    <property type="evidence" value="ECO:0007669"/>
    <property type="project" value="TreeGrafter"/>
</dbReference>
<comment type="subcellular location">
    <subcellularLocation>
        <location evidence="1">Cell membrane</location>
        <topology evidence="1">Multi-pass membrane protein</topology>
    </subcellularLocation>
</comment>
<keyword evidence="4" id="KW-1003">Cell membrane</keyword>
<evidence type="ECO:0000256" key="1">
    <source>
        <dbReference type="ARBA" id="ARBA00004651"/>
    </source>
</evidence>
<protein>
    <submittedName>
        <fullName evidence="9">Putative branched-chain amino acid permease (Azaleucine resistance)</fullName>
    </submittedName>
</protein>
<evidence type="ECO:0000256" key="8">
    <source>
        <dbReference type="SAM" id="Phobius"/>
    </source>
</evidence>
<dbReference type="EMBL" id="CP003359">
    <property type="protein sequence ID" value="AGB41087.1"/>
    <property type="molecule type" value="Genomic_DNA"/>
</dbReference>
<dbReference type="eggNOG" id="COG1296">
    <property type="taxonomic scope" value="Bacteria"/>
</dbReference>
<dbReference type="PANTHER" id="PTHR34979:SF1">
    <property type="entry name" value="INNER MEMBRANE PROTEIN YGAZ"/>
    <property type="match status" value="1"/>
</dbReference>
<dbReference type="AlphaFoldDB" id="L0K722"/>
<dbReference type="PANTHER" id="PTHR34979">
    <property type="entry name" value="INNER MEMBRANE PROTEIN YGAZ"/>
    <property type="match status" value="1"/>
</dbReference>
<comment type="similarity">
    <text evidence="2">Belongs to the AzlC family.</text>
</comment>
<organism evidence="9 10">
    <name type="scientific">Halobacteroides halobius (strain ATCC 35273 / DSM 5150 / MD-1)</name>
    <dbReference type="NCBI Taxonomy" id="748449"/>
    <lineage>
        <taxon>Bacteria</taxon>
        <taxon>Bacillati</taxon>
        <taxon>Bacillota</taxon>
        <taxon>Clostridia</taxon>
        <taxon>Halanaerobiales</taxon>
        <taxon>Halobacteroidaceae</taxon>
        <taxon>Halobacteroides</taxon>
    </lineage>
</organism>
<evidence type="ECO:0000256" key="6">
    <source>
        <dbReference type="ARBA" id="ARBA00022989"/>
    </source>
</evidence>
<evidence type="ECO:0000313" key="9">
    <source>
        <dbReference type="EMBL" id="AGB41087.1"/>
    </source>
</evidence>
<evidence type="ECO:0000256" key="2">
    <source>
        <dbReference type="ARBA" id="ARBA00010735"/>
    </source>
</evidence>
<dbReference type="HOGENOM" id="CLU_065777_3_2_9"/>
<keyword evidence="5 8" id="KW-0812">Transmembrane</keyword>
<proteinExistence type="inferred from homology"/>